<proteinExistence type="predicted"/>
<evidence type="ECO:0000256" key="1">
    <source>
        <dbReference type="SAM" id="MobiDB-lite"/>
    </source>
</evidence>
<keyword evidence="3" id="KW-1185">Reference proteome</keyword>
<evidence type="ECO:0000313" key="3">
    <source>
        <dbReference type="Proteomes" id="UP001141327"/>
    </source>
</evidence>
<feature type="region of interest" description="Disordered" evidence="1">
    <location>
        <begin position="287"/>
        <end position="325"/>
    </location>
</feature>
<name>A0ABQ8UB25_9EUKA</name>
<accession>A0ABQ8UB25</accession>
<gene>
    <name evidence="2" type="ORF">PAPYR_8246</name>
</gene>
<evidence type="ECO:0000313" key="2">
    <source>
        <dbReference type="EMBL" id="KAJ4456507.1"/>
    </source>
</evidence>
<reference evidence="2" key="1">
    <citation type="journal article" date="2022" name="bioRxiv">
        <title>Genomics of Preaxostyla Flagellates Illuminates Evolutionary Transitions and the Path Towards Mitochondrial Loss.</title>
        <authorList>
            <person name="Novak L.V.F."/>
            <person name="Treitli S.C."/>
            <person name="Pyrih J."/>
            <person name="Halakuc P."/>
            <person name="Pipaliya S.V."/>
            <person name="Vacek V."/>
            <person name="Brzon O."/>
            <person name="Soukal P."/>
            <person name="Eme L."/>
            <person name="Dacks J.B."/>
            <person name="Karnkowska A."/>
            <person name="Elias M."/>
            <person name="Hampl V."/>
        </authorList>
    </citation>
    <scope>NUCLEOTIDE SEQUENCE</scope>
    <source>
        <strain evidence="2">RCP-MX</strain>
    </source>
</reference>
<organism evidence="2 3">
    <name type="scientific">Paratrimastix pyriformis</name>
    <dbReference type="NCBI Taxonomy" id="342808"/>
    <lineage>
        <taxon>Eukaryota</taxon>
        <taxon>Metamonada</taxon>
        <taxon>Preaxostyla</taxon>
        <taxon>Paratrimastigidae</taxon>
        <taxon>Paratrimastix</taxon>
    </lineage>
</organism>
<feature type="region of interest" description="Disordered" evidence="1">
    <location>
        <begin position="46"/>
        <end position="69"/>
    </location>
</feature>
<feature type="compositionally biased region" description="Basic and acidic residues" evidence="1">
    <location>
        <begin position="46"/>
        <end position="55"/>
    </location>
</feature>
<feature type="compositionally biased region" description="Basic and acidic residues" evidence="1">
    <location>
        <begin position="293"/>
        <end position="308"/>
    </location>
</feature>
<protein>
    <submittedName>
        <fullName evidence="2">Uncharacterized protein</fullName>
    </submittedName>
</protein>
<comment type="caution">
    <text evidence="2">The sequence shown here is derived from an EMBL/GenBank/DDBJ whole genome shotgun (WGS) entry which is preliminary data.</text>
</comment>
<dbReference type="EMBL" id="JAPMOS010000068">
    <property type="protein sequence ID" value="KAJ4456507.1"/>
    <property type="molecule type" value="Genomic_DNA"/>
</dbReference>
<dbReference type="Proteomes" id="UP001141327">
    <property type="component" value="Unassembled WGS sequence"/>
</dbReference>
<sequence length="370" mass="40265">MESTGSRQAHAVHDQHSPTSPALIFCGRAGGVAQAQQYDADLERRVGGLNNDRHPGHSPRAGPSDGGDLLIPDPGLRDLAWSWPTGLPNHCRIRWTSMPHLVRESTCIWDIRVENPRKCLDGLPQVASAGELPPIPLLEPATFARLLELRSLTRLSVNVSISALPSLPHSSVAGRRARPAVRQLQHLRSLQATIHPTCWWRPVAVPRLAEVVCVPAADMLQLQAPLILGCKDFLTITTWRVAVTLADRGVTWAWGLVVAFCLLVQRGVTVGARRWVPYPVQPRLYGCTQTPRSADDTSSKKKSAEGSKKVLPGGEPSSVAVAKSAGKIARDHPRVNVYYPLMMGMPGCGTRYQAVKNDGNNGKPELHEVS</sequence>